<reference evidence="1 2" key="1">
    <citation type="submission" date="2023-05" db="EMBL/GenBank/DDBJ databases">
        <title>Comparative genomics reveals the evidence of polycyclic aromatic hydrocarbons degradation in moderately halophilic genus Pontibacillus.</title>
        <authorList>
            <person name="Yang H."/>
            <person name="Qian Z."/>
        </authorList>
    </citation>
    <scope>NUCLEOTIDE SEQUENCE [LARGE SCALE GENOMIC DNA]</scope>
    <source>
        <strain evidence="2">HN14</strain>
    </source>
</reference>
<evidence type="ECO:0000313" key="1">
    <source>
        <dbReference type="EMBL" id="WIF99606.1"/>
    </source>
</evidence>
<keyword evidence="2" id="KW-1185">Reference proteome</keyword>
<name>A0ABY8V0Y0_9BACI</name>
<accession>A0ABY8V0Y0</accession>
<dbReference type="EMBL" id="CP126446">
    <property type="protein sequence ID" value="WIF99606.1"/>
    <property type="molecule type" value="Genomic_DNA"/>
</dbReference>
<evidence type="ECO:0000313" key="2">
    <source>
        <dbReference type="Proteomes" id="UP001236652"/>
    </source>
</evidence>
<sequence>MVVARVSGVLALVARRAAAQVRAFWLKFLLLAGRWLKFGRSDSSSSW</sequence>
<dbReference type="Proteomes" id="UP001236652">
    <property type="component" value="Chromosome"/>
</dbReference>
<protein>
    <submittedName>
        <fullName evidence="1">Uncharacterized protein</fullName>
    </submittedName>
</protein>
<dbReference type="RefSeq" id="WP_231415923.1">
    <property type="nucleotide sequence ID" value="NZ_CP126446.1"/>
</dbReference>
<gene>
    <name evidence="1" type="ORF">QNI29_08095</name>
</gene>
<organism evidence="1 2">
    <name type="scientific">Pontibacillus chungwhensis</name>
    <dbReference type="NCBI Taxonomy" id="265426"/>
    <lineage>
        <taxon>Bacteria</taxon>
        <taxon>Bacillati</taxon>
        <taxon>Bacillota</taxon>
        <taxon>Bacilli</taxon>
        <taxon>Bacillales</taxon>
        <taxon>Bacillaceae</taxon>
        <taxon>Pontibacillus</taxon>
    </lineage>
</organism>
<proteinExistence type="predicted"/>